<name>L8B184_9ZZZZ</name>
<evidence type="ECO:0000256" key="1">
    <source>
        <dbReference type="SAM" id="MobiDB-lite"/>
    </source>
</evidence>
<proteinExistence type="predicted"/>
<protein>
    <submittedName>
        <fullName evidence="2">Uncharacterized protein</fullName>
    </submittedName>
</protein>
<sequence length="172" mass="19372">MNKTTKRITLGLLAAGFLAGTLVWTGSEVHSNHMHGGGMGHDQQMEMHQGEHRMKQRGARRHGMQEMQKVFQEDMRSNHAEVLAELSGKPVGEIRSQLETRSLSAVLEEYGLSHEEVQPLLQTRMTTMVFETVESKRITQREANRMQARMEHAEGDCKGGEHSGHSKHSEDS</sequence>
<dbReference type="EMBL" id="AB372152">
    <property type="protein sequence ID" value="BAM75698.1"/>
    <property type="molecule type" value="Genomic_DNA"/>
</dbReference>
<organism evidence="2">
    <name type="scientific">uncultured microorganism</name>
    <dbReference type="NCBI Taxonomy" id="358574"/>
    <lineage>
        <taxon>unclassified sequences</taxon>
        <taxon>environmental samples</taxon>
    </lineage>
</organism>
<reference evidence="2" key="1">
    <citation type="submission" date="2007-12" db="EMBL/GenBank/DDBJ databases">
        <title>Phylogenetic prediction and protein expressional analysis in the genetic information detected from deep-sea hydrothermal vent in Suiyo seamount.</title>
        <authorList>
            <person name="Sasaki M."/>
            <person name="Tsujimura M."/>
            <person name="Zhang Z."/>
            <person name="Akutsu J."/>
            <person name="Tajima H."/>
            <person name="Kawarabayasi Y."/>
        </authorList>
    </citation>
    <scope>NUCLEOTIDE SEQUENCE</scope>
</reference>
<feature type="region of interest" description="Disordered" evidence="1">
    <location>
        <begin position="149"/>
        <end position="172"/>
    </location>
</feature>
<dbReference type="AlphaFoldDB" id="L8B184"/>
<accession>L8B184</accession>
<evidence type="ECO:0000313" key="2">
    <source>
        <dbReference type="EMBL" id="BAM75698.1"/>
    </source>
</evidence>